<sequence length="166" mass="19000">MRMLELGLRRRRSSAGLIAAAAAVVASQSSSCAAFPASCHCRLASADSSAAHWSTSAHPSLSFDYHMRSSRGPAYGLHELEELQRDHQRLQETLLKERMERQEQMQRDKMERQEETREMQDRLARMEALLMQRTLALGPTCLRHRELHHHQEQSVLVLRVTTTLVI</sequence>
<feature type="coiled-coil region" evidence="1">
    <location>
        <begin position="80"/>
        <end position="116"/>
    </location>
</feature>
<reference evidence="2 3" key="1">
    <citation type="submission" date="2024-01" db="EMBL/GenBank/DDBJ databases">
        <title>Genome assemblies of Stephania.</title>
        <authorList>
            <person name="Yang L."/>
        </authorList>
    </citation>
    <scope>NUCLEOTIDE SEQUENCE [LARGE SCALE GENOMIC DNA]</scope>
    <source>
        <strain evidence="2">JXDWG</strain>
        <tissue evidence="2">Leaf</tissue>
    </source>
</reference>
<keyword evidence="3" id="KW-1185">Reference proteome</keyword>
<accession>A0AAP0KS49</accession>
<dbReference type="Proteomes" id="UP001419268">
    <property type="component" value="Unassembled WGS sequence"/>
</dbReference>
<protein>
    <submittedName>
        <fullName evidence="2">Uncharacterized protein</fullName>
    </submittedName>
</protein>
<proteinExistence type="predicted"/>
<evidence type="ECO:0000256" key="1">
    <source>
        <dbReference type="SAM" id="Coils"/>
    </source>
</evidence>
<dbReference type="EMBL" id="JBBNAG010000002">
    <property type="protein sequence ID" value="KAK9157693.1"/>
    <property type="molecule type" value="Genomic_DNA"/>
</dbReference>
<keyword evidence="1" id="KW-0175">Coiled coil</keyword>
<organism evidence="2 3">
    <name type="scientific">Stephania cephalantha</name>
    <dbReference type="NCBI Taxonomy" id="152367"/>
    <lineage>
        <taxon>Eukaryota</taxon>
        <taxon>Viridiplantae</taxon>
        <taxon>Streptophyta</taxon>
        <taxon>Embryophyta</taxon>
        <taxon>Tracheophyta</taxon>
        <taxon>Spermatophyta</taxon>
        <taxon>Magnoliopsida</taxon>
        <taxon>Ranunculales</taxon>
        <taxon>Menispermaceae</taxon>
        <taxon>Menispermoideae</taxon>
        <taxon>Cissampelideae</taxon>
        <taxon>Stephania</taxon>
    </lineage>
</organism>
<evidence type="ECO:0000313" key="2">
    <source>
        <dbReference type="EMBL" id="KAK9157693.1"/>
    </source>
</evidence>
<comment type="caution">
    <text evidence="2">The sequence shown here is derived from an EMBL/GenBank/DDBJ whole genome shotgun (WGS) entry which is preliminary data.</text>
</comment>
<gene>
    <name evidence="2" type="ORF">Scep_004267</name>
</gene>
<evidence type="ECO:0000313" key="3">
    <source>
        <dbReference type="Proteomes" id="UP001419268"/>
    </source>
</evidence>
<name>A0AAP0KS49_9MAGN</name>
<dbReference type="AlphaFoldDB" id="A0AAP0KS49"/>